<dbReference type="Gene3D" id="3.40.50.720">
    <property type="entry name" value="NAD(P)-binding Rossmann-like Domain"/>
    <property type="match status" value="1"/>
</dbReference>
<dbReference type="Gene3D" id="3.90.25.10">
    <property type="entry name" value="UDP-galactose 4-epimerase, domain 1"/>
    <property type="match status" value="1"/>
</dbReference>
<reference evidence="4 5" key="1">
    <citation type="journal article" date="2020" name="ISME J.">
        <title>Uncovering the hidden diversity of litter-decomposition mechanisms in mushroom-forming fungi.</title>
        <authorList>
            <person name="Floudas D."/>
            <person name="Bentzer J."/>
            <person name="Ahren D."/>
            <person name="Johansson T."/>
            <person name="Persson P."/>
            <person name="Tunlid A."/>
        </authorList>
    </citation>
    <scope>NUCLEOTIDE SEQUENCE [LARGE SCALE GENOMIC DNA]</scope>
    <source>
        <strain evidence="4 5">CBS 406.79</strain>
    </source>
</reference>
<dbReference type="Proteomes" id="UP000518752">
    <property type="component" value="Unassembled WGS sequence"/>
</dbReference>
<dbReference type="PANTHER" id="PTHR42748:SF14">
    <property type="entry name" value="SNOAL-LIKE DOMAIN-CONTAINING PROTEIN"/>
    <property type="match status" value="1"/>
</dbReference>
<evidence type="ECO:0000259" key="3">
    <source>
        <dbReference type="Pfam" id="PF05368"/>
    </source>
</evidence>
<evidence type="ECO:0000313" key="4">
    <source>
        <dbReference type="EMBL" id="KAF5392724.1"/>
    </source>
</evidence>
<keyword evidence="2" id="KW-0521">NADP</keyword>
<dbReference type="InterPro" id="IPR008030">
    <property type="entry name" value="NmrA-like"/>
</dbReference>
<feature type="domain" description="NmrA-like" evidence="3">
    <location>
        <begin position="10"/>
        <end position="271"/>
    </location>
</feature>
<keyword evidence="5" id="KW-1185">Reference proteome</keyword>
<dbReference type="InterPro" id="IPR051164">
    <property type="entry name" value="NmrA-like_oxidored"/>
</dbReference>
<dbReference type="EMBL" id="JAACJN010000004">
    <property type="protein sequence ID" value="KAF5392724.1"/>
    <property type="molecule type" value="Genomic_DNA"/>
</dbReference>
<dbReference type="InterPro" id="IPR036291">
    <property type="entry name" value="NAD(P)-bd_dom_sf"/>
</dbReference>
<dbReference type="Pfam" id="PF05368">
    <property type="entry name" value="NmrA"/>
    <property type="match status" value="1"/>
</dbReference>
<evidence type="ECO:0000256" key="1">
    <source>
        <dbReference type="ARBA" id="ARBA00006328"/>
    </source>
</evidence>
<dbReference type="CDD" id="cd05251">
    <property type="entry name" value="NmrA_like_SDR_a"/>
    <property type="match status" value="1"/>
</dbReference>
<dbReference type="SUPFAM" id="SSF51735">
    <property type="entry name" value="NAD(P)-binding Rossmann-fold domains"/>
    <property type="match status" value="1"/>
</dbReference>
<accession>A0A8H5MG79</accession>
<proteinExistence type="inferred from homology"/>
<comment type="similarity">
    <text evidence="1">Belongs to the NmrA-type oxidoreductase family.</text>
</comment>
<evidence type="ECO:0000313" key="5">
    <source>
        <dbReference type="Proteomes" id="UP000518752"/>
    </source>
</evidence>
<protein>
    <recommendedName>
        <fullName evidence="3">NmrA-like domain-containing protein</fullName>
    </recommendedName>
</protein>
<dbReference type="PANTHER" id="PTHR42748">
    <property type="entry name" value="NITROGEN METABOLITE REPRESSION PROTEIN NMRA FAMILY MEMBER"/>
    <property type="match status" value="1"/>
</dbReference>
<dbReference type="AlphaFoldDB" id="A0A8H5MG79"/>
<sequence length="334" mass="36797">MSQSPTNNSSKRILVIGGTGIQGKAVVTALLTPQEDNGAVSPYSVRVLTRDSSSEKAQAVADQGAELVEGRFDDLSAVAAALEGCYGTFVNTDSFGVGEQEEIYAAIKIYEAAHRASVKHFIWSGLDWASKLGNFDLKYHAVHYEAKGIVSEFLQSQPSSPSGESLTWTIITIGPYLENLEGTLLGPLPQRENGKIVWATPVGDGHIPAVSVEDIAWWARFTFDHRPESSGQNYKIATELMTIDQLVETFTRVTGIPAIRKRISMDEFLDVHKDYFENPIVKEEKEDGPTVRETAAAMYRVWGDDLAKRDMDWVLLLRGFFVGLASFSSSCSFF</sequence>
<comment type="caution">
    <text evidence="4">The sequence shown here is derived from an EMBL/GenBank/DDBJ whole genome shotgun (WGS) entry which is preliminary data.</text>
</comment>
<gene>
    <name evidence="4" type="ORF">D9757_000949</name>
</gene>
<name>A0A8H5MG79_9AGAR</name>
<dbReference type="GO" id="GO:0005634">
    <property type="term" value="C:nucleus"/>
    <property type="evidence" value="ECO:0007669"/>
    <property type="project" value="TreeGrafter"/>
</dbReference>
<organism evidence="4 5">
    <name type="scientific">Collybiopsis confluens</name>
    <dbReference type="NCBI Taxonomy" id="2823264"/>
    <lineage>
        <taxon>Eukaryota</taxon>
        <taxon>Fungi</taxon>
        <taxon>Dikarya</taxon>
        <taxon>Basidiomycota</taxon>
        <taxon>Agaricomycotina</taxon>
        <taxon>Agaricomycetes</taxon>
        <taxon>Agaricomycetidae</taxon>
        <taxon>Agaricales</taxon>
        <taxon>Marasmiineae</taxon>
        <taxon>Omphalotaceae</taxon>
        <taxon>Collybiopsis</taxon>
    </lineage>
</organism>
<evidence type="ECO:0000256" key="2">
    <source>
        <dbReference type="ARBA" id="ARBA00022857"/>
    </source>
</evidence>
<dbReference type="OrthoDB" id="300709at2759"/>